<dbReference type="Proteomes" id="UP000652761">
    <property type="component" value="Unassembled WGS sequence"/>
</dbReference>
<proteinExistence type="predicted"/>
<comment type="caution">
    <text evidence="1">The sequence shown here is derived from an EMBL/GenBank/DDBJ whole genome shotgun (WGS) entry which is preliminary data.</text>
</comment>
<name>A0A843UN76_COLES</name>
<keyword evidence="2" id="KW-1185">Reference proteome</keyword>
<evidence type="ECO:0000313" key="1">
    <source>
        <dbReference type="EMBL" id="MQL84781.1"/>
    </source>
</evidence>
<protein>
    <submittedName>
        <fullName evidence="1">Uncharacterized protein</fullName>
    </submittedName>
</protein>
<dbReference type="AlphaFoldDB" id="A0A843UN76"/>
<organism evidence="1 2">
    <name type="scientific">Colocasia esculenta</name>
    <name type="common">Wild taro</name>
    <name type="synonym">Arum esculentum</name>
    <dbReference type="NCBI Taxonomy" id="4460"/>
    <lineage>
        <taxon>Eukaryota</taxon>
        <taxon>Viridiplantae</taxon>
        <taxon>Streptophyta</taxon>
        <taxon>Embryophyta</taxon>
        <taxon>Tracheophyta</taxon>
        <taxon>Spermatophyta</taxon>
        <taxon>Magnoliopsida</taxon>
        <taxon>Liliopsida</taxon>
        <taxon>Araceae</taxon>
        <taxon>Aroideae</taxon>
        <taxon>Colocasieae</taxon>
        <taxon>Colocasia</taxon>
    </lineage>
</organism>
<dbReference type="EMBL" id="NMUH01000786">
    <property type="protein sequence ID" value="MQL84781.1"/>
    <property type="molecule type" value="Genomic_DNA"/>
</dbReference>
<reference evidence="1" key="1">
    <citation type="submission" date="2017-07" db="EMBL/GenBank/DDBJ databases">
        <title>Taro Niue Genome Assembly and Annotation.</title>
        <authorList>
            <person name="Atibalentja N."/>
            <person name="Keating K."/>
            <person name="Fields C.J."/>
        </authorList>
    </citation>
    <scope>NUCLEOTIDE SEQUENCE</scope>
    <source>
        <strain evidence="1">Niue_2</strain>
        <tissue evidence="1">Leaf</tissue>
    </source>
</reference>
<accession>A0A843UN76</accession>
<sequence>MRVSPVVGPRGALSATSISGDHCGPFVSGRRCSRQPQYRHRRCRKGVLGGVRRKITAQSLPCRAPTSSLAVSIY</sequence>
<evidence type="ECO:0000313" key="2">
    <source>
        <dbReference type="Proteomes" id="UP000652761"/>
    </source>
</evidence>
<gene>
    <name evidence="1" type="ORF">Taro_017305</name>
</gene>